<dbReference type="GO" id="GO:0016281">
    <property type="term" value="C:eukaryotic translation initiation factor 4F complex"/>
    <property type="evidence" value="ECO:0007669"/>
    <property type="project" value="TreeGrafter"/>
</dbReference>
<dbReference type="GO" id="GO:0000340">
    <property type="term" value="F:RNA 7-methylguanosine cap binding"/>
    <property type="evidence" value="ECO:0007669"/>
    <property type="project" value="TreeGrafter"/>
</dbReference>
<organism evidence="4 5">
    <name type="scientific">Toxocara canis</name>
    <name type="common">Canine roundworm</name>
    <dbReference type="NCBI Taxonomy" id="6265"/>
    <lineage>
        <taxon>Eukaryota</taxon>
        <taxon>Metazoa</taxon>
        <taxon>Ecdysozoa</taxon>
        <taxon>Nematoda</taxon>
        <taxon>Chromadorea</taxon>
        <taxon>Rhabditida</taxon>
        <taxon>Spirurina</taxon>
        <taxon>Ascaridomorpha</taxon>
        <taxon>Ascaridoidea</taxon>
        <taxon>Toxocaridae</taxon>
        <taxon>Toxocara</taxon>
    </lineage>
</organism>
<dbReference type="GO" id="GO:0003743">
    <property type="term" value="F:translation initiation factor activity"/>
    <property type="evidence" value="ECO:0007669"/>
    <property type="project" value="UniProtKB-KW"/>
</dbReference>
<evidence type="ECO:0000313" key="4">
    <source>
        <dbReference type="Proteomes" id="UP000050794"/>
    </source>
</evidence>
<evidence type="ECO:0000256" key="2">
    <source>
        <dbReference type="RuleBase" id="RU004374"/>
    </source>
</evidence>
<sequence>MVQPPSSLNWGADYYMFKEGIKPMWEDDNNIKGGRWLIVIDRQRRAQSLDEYWLELLLAITGEQFEDYGDQICGAAVNVRQRGDKVISLWTRDSYRDEANLRIGQIMKVKLNIPDSEPILYEVHRVCAALLIFYC</sequence>
<evidence type="ECO:0000313" key="5">
    <source>
        <dbReference type="WBParaSite" id="TCNE_0000323401-mRNA-1"/>
    </source>
</evidence>
<dbReference type="PANTHER" id="PTHR11960">
    <property type="entry name" value="EUKARYOTIC TRANSLATION INITIATION FACTOR 4E RELATED"/>
    <property type="match status" value="1"/>
</dbReference>
<accession>A0A183U414</accession>
<proteinExistence type="inferred from homology"/>
<dbReference type="PANTHER" id="PTHR11960:SF69">
    <property type="entry name" value="EUKARYOTIC TRANSLATION INITIATION FACTOR 4E-3"/>
    <property type="match status" value="1"/>
</dbReference>
<dbReference type="Pfam" id="PF01652">
    <property type="entry name" value="IF4E"/>
    <property type="match status" value="1"/>
</dbReference>
<keyword evidence="4" id="KW-1185">Reference proteome</keyword>
<dbReference type="InterPro" id="IPR001040">
    <property type="entry name" value="TIF_eIF_4E"/>
</dbReference>
<evidence type="ECO:0000313" key="3">
    <source>
        <dbReference type="EMBL" id="VDM28951.1"/>
    </source>
</evidence>
<dbReference type="Gene3D" id="3.30.760.10">
    <property type="entry name" value="RNA Cap, Translation Initiation Factor Eif4e"/>
    <property type="match status" value="1"/>
</dbReference>
<dbReference type="SUPFAM" id="SSF55418">
    <property type="entry name" value="eIF4e-like"/>
    <property type="match status" value="1"/>
</dbReference>
<dbReference type="EMBL" id="UYWY01003947">
    <property type="protein sequence ID" value="VDM28951.1"/>
    <property type="molecule type" value="Genomic_DNA"/>
</dbReference>
<dbReference type="PROSITE" id="PS00813">
    <property type="entry name" value="IF4E"/>
    <property type="match status" value="1"/>
</dbReference>
<dbReference type="Proteomes" id="UP000050794">
    <property type="component" value="Unassembled WGS sequence"/>
</dbReference>
<keyword evidence="2" id="KW-0396">Initiation factor</keyword>
<reference evidence="3 4" key="2">
    <citation type="submission" date="2018-11" db="EMBL/GenBank/DDBJ databases">
        <authorList>
            <consortium name="Pathogen Informatics"/>
        </authorList>
    </citation>
    <scope>NUCLEOTIDE SEQUENCE [LARGE SCALE GENOMIC DNA]</scope>
</reference>
<protein>
    <recommendedName>
        <fullName evidence="1">eIF-4F 25 kDa subunit</fullName>
    </recommendedName>
</protein>
<dbReference type="AlphaFoldDB" id="A0A183U414"/>
<gene>
    <name evidence="3" type="ORF">TCNE_LOCUS3234</name>
</gene>
<dbReference type="WBParaSite" id="TCNE_0000323401-mRNA-1">
    <property type="protein sequence ID" value="TCNE_0000323401-mRNA-1"/>
    <property type="gene ID" value="TCNE_0000323401"/>
</dbReference>
<reference evidence="5" key="1">
    <citation type="submission" date="2016-06" db="UniProtKB">
        <authorList>
            <consortium name="WormBaseParasite"/>
        </authorList>
    </citation>
    <scope>IDENTIFICATION</scope>
</reference>
<keyword evidence="2" id="KW-0694">RNA-binding</keyword>
<name>A0A183U414_TOXCA</name>
<dbReference type="InterPro" id="IPR023398">
    <property type="entry name" value="TIF_eIF4e-like"/>
</dbReference>
<keyword evidence="2" id="KW-0648">Protein biosynthesis</keyword>
<evidence type="ECO:0000256" key="1">
    <source>
        <dbReference type="ARBA" id="ARBA00032656"/>
    </source>
</evidence>
<comment type="similarity">
    <text evidence="2">Belongs to the eukaryotic initiation factor 4E family.</text>
</comment>
<dbReference type="InterPro" id="IPR019770">
    <property type="entry name" value="TIF_eIF_4E_CS"/>
</dbReference>